<keyword evidence="2" id="KW-1185">Reference proteome</keyword>
<protein>
    <submittedName>
        <fullName evidence="1">Uncharacterized protein</fullName>
    </submittedName>
</protein>
<gene>
    <name evidence="1" type="ORF">BBK82_46890</name>
</gene>
<reference evidence="1 2" key="1">
    <citation type="submission" date="2016-07" db="EMBL/GenBank/DDBJ databases">
        <title>Complete genome sequence of the Lentzea guizhouensis DHS C013.</title>
        <authorList>
            <person name="Cao C."/>
        </authorList>
    </citation>
    <scope>NUCLEOTIDE SEQUENCE [LARGE SCALE GENOMIC DNA]</scope>
    <source>
        <strain evidence="1 2">DHS C013</strain>
    </source>
</reference>
<organism evidence="1 2">
    <name type="scientific">Lentzea guizhouensis</name>
    <dbReference type="NCBI Taxonomy" id="1586287"/>
    <lineage>
        <taxon>Bacteria</taxon>
        <taxon>Bacillati</taxon>
        <taxon>Actinomycetota</taxon>
        <taxon>Actinomycetes</taxon>
        <taxon>Pseudonocardiales</taxon>
        <taxon>Pseudonocardiaceae</taxon>
        <taxon>Lentzea</taxon>
    </lineage>
</organism>
<proteinExistence type="predicted"/>
<evidence type="ECO:0000313" key="2">
    <source>
        <dbReference type="Proteomes" id="UP000093053"/>
    </source>
</evidence>
<name>A0A1B2HXB9_9PSEU</name>
<dbReference type="KEGG" id="led:BBK82_46890"/>
<dbReference type="Proteomes" id="UP000093053">
    <property type="component" value="Chromosome"/>
</dbReference>
<dbReference type="STRING" id="1586287.BBK82_46890"/>
<accession>A0A1B2HXB9</accession>
<dbReference type="OrthoDB" id="5328543at2"/>
<dbReference type="EMBL" id="CP016793">
    <property type="protein sequence ID" value="ANZ42335.1"/>
    <property type="molecule type" value="Genomic_DNA"/>
</dbReference>
<dbReference type="AlphaFoldDB" id="A0A1B2HXB9"/>
<dbReference type="RefSeq" id="WP_065920665.1">
    <property type="nucleotide sequence ID" value="NZ_CP016793.1"/>
</dbReference>
<evidence type="ECO:0000313" key="1">
    <source>
        <dbReference type="EMBL" id="ANZ42335.1"/>
    </source>
</evidence>
<sequence length="155" mass="17196">MTKAIAHPQAAIATEVRHRLRLQLAVDHSINPIEADRIITDMLSFLTVCAANPHQRFRPSRQVDLGWHQFILNTHDYAEFCERVAGRFIHHVPDEFVAPERRATANVLRPTVEAIKAAGLPLHPELWAAGGGRCSQCHSGCTSCGQGDDPSPHRI</sequence>